<sequence>MIHFFRRIRQKLLTENKISRYLLYAIGEILLVVIGILIALQVNNWNEERKQRAEEIEVLKSVRKGLSDTVAEFQFLNGIRNKVLYGTRGIFEEIDKGEVNKELLDSLMGLTFYRPTFNNKQGAIDLLFTSGKINLIHNDSIREMLLFWPGLIDDMVEEEGYATEMFMEHYYPAAAKYVNVDELIEKVLSTSFFGTEIEEERFSSLTFPNRYEDMFQDREFLNHLRMRATHMRITNGEIEELTLQAHHIIETIDNEIKR</sequence>
<keyword evidence="3" id="KW-1185">Reference proteome</keyword>
<feature type="transmembrane region" description="Helical" evidence="1">
    <location>
        <begin position="21"/>
        <end position="42"/>
    </location>
</feature>
<dbReference type="RefSeq" id="WP_163692037.1">
    <property type="nucleotide sequence ID" value="NZ_FXTW01000001.1"/>
</dbReference>
<evidence type="ECO:0000313" key="2">
    <source>
        <dbReference type="EMBL" id="NER10012.1"/>
    </source>
</evidence>
<dbReference type="EMBL" id="JAABOP010000001">
    <property type="protein sequence ID" value="NER10012.1"/>
    <property type="molecule type" value="Genomic_DNA"/>
</dbReference>
<evidence type="ECO:0000256" key="1">
    <source>
        <dbReference type="SAM" id="Phobius"/>
    </source>
</evidence>
<accession>A0A6P0UBM7</accession>
<dbReference type="InterPro" id="IPR045749">
    <property type="entry name" value="DUF6090"/>
</dbReference>
<keyword evidence="1" id="KW-1133">Transmembrane helix</keyword>
<protein>
    <submittedName>
        <fullName evidence="2">Uncharacterized protein</fullName>
    </submittedName>
</protein>
<keyword evidence="1" id="KW-0472">Membrane</keyword>
<organism evidence="2 3">
    <name type="scientific">Muriicola jejuensis</name>
    <dbReference type="NCBI Taxonomy" id="504488"/>
    <lineage>
        <taxon>Bacteria</taxon>
        <taxon>Pseudomonadati</taxon>
        <taxon>Bacteroidota</taxon>
        <taxon>Flavobacteriia</taxon>
        <taxon>Flavobacteriales</taxon>
        <taxon>Flavobacteriaceae</taxon>
        <taxon>Muriicola</taxon>
    </lineage>
</organism>
<dbReference type="AlphaFoldDB" id="A0A6P0UBM7"/>
<dbReference type="Proteomes" id="UP000468443">
    <property type="component" value="Unassembled WGS sequence"/>
</dbReference>
<keyword evidence="1" id="KW-0812">Transmembrane</keyword>
<dbReference type="Pfam" id="PF19578">
    <property type="entry name" value="DUF6090"/>
    <property type="match status" value="1"/>
</dbReference>
<evidence type="ECO:0000313" key="3">
    <source>
        <dbReference type="Proteomes" id="UP000468443"/>
    </source>
</evidence>
<reference evidence="2 3" key="1">
    <citation type="submission" date="2020-01" db="EMBL/GenBank/DDBJ databases">
        <title>Muriicola jejuensis KCTC 22299.</title>
        <authorList>
            <person name="Wang G."/>
        </authorList>
    </citation>
    <scope>NUCLEOTIDE SEQUENCE [LARGE SCALE GENOMIC DNA]</scope>
    <source>
        <strain evidence="2 3">KCTC 22299</strain>
    </source>
</reference>
<gene>
    <name evidence="2" type="ORF">GWK09_05760</name>
</gene>
<proteinExistence type="predicted"/>
<name>A0A6P0UBM7_9FLAO</name>
<comment type="caution">
    <text evidence="2">The sequence shown here is derived from an EMBL/GenBank/DDBJ whole genome shotgun (WGS) entry which is preliminary data.</text>
</comment>